<gene>
    <name evidence="3" type="ORF">Q4610_16740</name>
</gene>
<dbReference type="CDD" id="cd05233">
    <property type="entry name" value="SDR_c"/>
    <property type="match status" value="1"/>
</dbReference>
<dbReference type="PANTHER" id="PTHR44196:SF1">
    <property type="entry name" value="DEHYDROGENASE_REDUCTASE SDR FAMILY MEMBER 7B"/>
    <property type="match status" value="1"/>
</dbReference>
<evidence type="ECO:0000256" key="2">
    <source>
        <dbReference type="ARBA" id="ARBA00023002"/>
    </source>
</evidence>
<protein>
    <submittedName>
        <fullName evidence="3">SDR family oxidoreductase</fullName>
        <ecNumber evidence="3">1.-.-.-</ecNumber>
    </submittedName>
</protein>
<proteinExistence type="inferred from homology"/>
<dbReference type="SUPFAM" id="SSF51735">
    <property type="entry name" value="NAD(P)-binding Rossmann-fold domains"/>
    <property type="match status" value="1"/>
</dbReference>
<name>A0ABT8ZTB1_9SPHN</name>
<sequence>MASIGPGRTAVVTGGGSGIGLELARALAGEGMHVVICGRSQDRLEKAAKMLRDDSGAVVEAIVCDVADRAQVRAMAGQVEARFGAVDMLCANAGVTTAGEYRDHQDADWDWTLGVNLAGATNSIQAFYPVMTQRGSGTILITGSQTSLVPDWVVGHGPYVPAKAALVALVFALRPEAEKYGVQVSLLLPSATDTAMGNPAGSRQVTPGAQIMPRDGMPMPEAPFFLSPQEVAARAISGVKANHPLIVTHAGMRPLVKHHLDRILDAYDQAAAWQPA</sequence>
<evidence type="ECO:0000256" key="1">
    <source>
        <dbReference type="ARBA" id="ARBA00006484"/>
    </source>
</evidence>
<keyword evidence="2 3" id="KW-0560">Oxidoreductase</keyword>
<dbReference type="InterPro" id="IPR002347">
    <property type="entry name" value="SDR_fam"/>
</dbReference>
<accession>A0ABT8ZTB1</accession>
<organism evidence="3 4">
    <name type="scientific">Sphingobium cyanobacteriorum</name>
    <dbReference type="NCBI Taxonomy" id="3063954"/>
    <lineage>
        <taxon>Bacteria</taxon>
        <taxon>Pseudomonadati</taxon>
        <taxon>Pseudomonadota</taxon>
        <taxon>Alphaproteobacteria</taxon>
        <taxon>Sphingomonadales</taxon>
        <taxon>Sphingomonadaceae</taxon>
        <taxon>Sphingobium</taxon>
    </lineage>
</organism>
<dbReference type="EC" id="1.-.-.-" evidence="3"/>
<dbReference type="EMBL" id="JAUQOM010000010">
    <property type="protein sequence ID" value="MDO7836696.1"/>
    <property type="molecule type" value="Genomic_DNA"/>
</dbReference>
<dbReference type="InterPro" id="IPR036291">
    <property type="entry name" value="NAD(P)-bd_dom_sf"/>
</dbReference>
<reference evidence="3" key="1">
    <citation type="submission" date="2023-07" db="EMBL/GenBank/DDBJ databases">
        <title>Bacterial whole genome sequence for Sphingobium sp. HBC34.</title>
        <authorList>
            <person name="Le V."/>
            <person name="Ko S.-R."/>
            <person name="Ahn C.-Y."/>
            <person name="Oh H.-M."/>
        </authorList>
    </citation>
    <scope>NUCLEOTIDE SEQUENCE</scope>
    <source>
        <strain evidence="3">HBC34</strain>
    </source>
</reference>
<keyword evidence="4" id="KW-1185">Reference proteome</keyword>
<comment type="similarity">
    <text evidence="1">Belongs to the short-chain dehydrogenases/reductases (SDR) family.</text>
</comment>
<evidence type="ECO:0000313" key="4">
    <source>
        <dbReference type="Proteomes" id="UP001176471"/>
    </source>
</evidence>
<dbReference type="Gene3D" id="3.40.50.720">
    <property type="entry name" value="NAD(P)-binding Rossmann-like Domain"/>
    <property type="match status" value="1"/>
</dbReference>
<dbReference type="Pfam" id="PF00106">
    <property type="entry name" value="adh_short"/>
    <property type="match status" value="1"/>
</dbReference>
<comment type="caution">
    <text evidence="3">The sequence shown here is derived from an EMBL/GenBank/DDBJ whole genome shotgun (WGS) entry which is preliminary data.</text>
</comment>
<dbReference type="RefSeq" id="WP_304537116.1">
    <property type="nucleotide sequence ID" value="NZ_JAUQOM010000010.1"/>
</dbReference>
<evidence type="ECO:0000313" key="3">
    <source>
        <dbReference type="EMBL" id="MDO7836696.1"/>
    </source>
</evidence>
<dbReference type="GO" id="GO:0016491">
    <property type="term" value="F:oxidoreductase activity"/>
    <property type="evidence" value="ECO:0007669"/>
    <property type="project" value="UniProtKB-KW"/>
</dbReference>
<dbReference type="PANTHER" id="PTHR44196">
    <property type="entry name" value="DEHYDROGENASE/REDUCTASE SDR FAMILY MEMBER 7B"/>
    <property type="match status" value="1"/>
</dbReference>
<dbReference type="Proteomes" id="UP001176471">
    <property type="component" value="Unassembled WGS sequence"/>
</dbReference>
<dbReference type="PRINTS" id="PR00081">
    <property type="entry name" value="GDHRDH"/>
</dbReference>